<keyword evidence="3" id="KW-0862">Zinc</keyword>
<keyword evidence="5" id="KW-0520">NAD</keyword>
<feature type="domain" description="Alcohol dehydrogenase-like N-terminal" evidence="6">
    <location>
        <begin position="35"/>
        <end position="104"/>
    </location>
</feature>
<comment type="cofactor">
    <cofactor evidence="1">
        <name>Zn(2+)</name>
        <dbReference type="ChEBI" id="CHEBI:29105"/>
    </cofactor>
</comment>
<evidence type="ECO:0000259" key="6">
    <source>
        <dbReference type="Pfam" id="PF08240"/>
    </source>
</evidence>
<protein>
    <submittedName>
        <fullName evidence="7">Alcohol dehydrogenase</fullName>
    </submittedName>
</protein>
<organism evidence="7 8">
    <name type="scientific">Marasmiellus scandens</name>
    <dbReference type="NCBI Taxonomy" id="2682957"/>
    <lineage>
        <taxon>Eukaryota</taxon>
        <taxon>Fungi</taxon>
        <taxon>Dikarya</taxon>
        <taxon>Basidiomycota</taxon>
        <taxon>Agaricomycotina</taxon>
        <taxon>Agaricomycetes</taxon>
        <taxon>Agaricomycetidae</taxon>
        <taxon>Agaricales</taxon>
        <taxon>Marasmiineae</taxon>
        <taxon>Omphalotaceae</taxon>
        <taxon>Marasmiellus</taxon>
    </lineage>
</organism>
<keyword evidence="8" id="KW-1185">Reference proteome</keyword>
<name>A0ABR1IQQ6_9AGAR</name>
<dbReference type="Pfam" id="PF08240">
    <property type="entry name" value="ADH_N"/>
    <property type="match status" value="1"/>
</dbReference>
<dbReference type="SUPFAM" id="SSF50129">
    <property type="entry name" value="GroES-like"/>
    <property type="match status" value="1"/>
</dbReference>
<dbReference type="Gene3D" id="3.90.180.10">
    <property type="entry name" value="Medium-chain alcohol dehydrogenases, catalytic domain"/>
    <property type="match status" value="1"/>
</dbReference>
<dbReference type="PANTHER" id="PTHR42940:SF3">
    <property type="entry name" value="ALCOHOL DEHYDROGENASE 1-RELATED"/>
    <property type="match status" value="1"/>
</dbReference>
<comment type="caution">
    <text evidence="7">The sequence shown here is derived from an EMBL/GenBank/DDBJ whole genome shotgun (WGS) entry which is preliminary data.</text>
</comment>
<evidence type="ECO:0000313" key="8">
    <source>
        <dbReference type="Proteomes" id="UP001498398"/>
    </source>
</evidence>
<sequence length="106" mass="11496">MTLPLVSRAAVLTSFKHPLELKDDWPVTQPSELLPGECLIEMEYAGCCQSDIHIRDNDWGADASIPLVGGHEGVGRIVAIAENTSAHQVSVGDRVGIKWFANACLR</sequence>
<proteinExistence type="predicted"/>
<evidence type="ECO:0000256" key="1">
    <source>
        <dbReference type="ARBA" id="ARBA00001947"/>
    </source>
</evidence>
<accession>A0ABR1IQQ6</accession>
<dbReference type="InterPro" id="IPR011032">
    <property type="entry name" value="GroES-like_sf"/>
</dbReference>
<dbReference type="Proteomes" id="UP001498398">
    <property type="component" value="Unassembled WGS sequence"/>
</dbReference>
<reference evidence="7 8" key="1">
    <citation type="submission" date="2024-01" db="EMBL/GenBank/DDBJ databases">
        <title>A draft genome for the cacao thread blight pathogen Marasmiellus scandens.</title>
        <authorList>
            <person name="Baruah I.K."/>
            <person name="Leung J."/>
            <person name="Bukari Y."/>
            <person name="Amoako-Attah I."/>
            <person name="Meinhardt L.W."/>
            <person name="Bailey B.A."/>
            <person name="Cohen S.P."/>
        </authorList>
    </citation>
    <scope>NUCLEOTIDE SEQUENCE [LARGE SCALE GENOMIC DNA]</scope>
    <source>
        <strain evidence="7 8">GH-19</strain>
    </source>
</reference>
<evidence type="ECO:0000256" key="2">
    <source>
        <dbReference type="ARBA" id="ARBA00022723"/>
    </source>
</evidence>
<evidence type="ECO:0000256" key="4">
    <source>
        <dbReference type="ARBA" id="ARBA00023002"/>
    </source>
</evidence>
<evidence type="ECO:0000256" key="3">
    <source>
        <dbReference type="ARBA" id="ARBA00022833"/>
    </source>
</evidence>
<dbReference type="PANTHER" id="PTHR42940">
    <property type="entry name" value="ALCOHOL DEHYDROGENASE 1-RELATED"/>
    <property type="match status" value="1"/>
</dbReference>
<evidence type="ECO:0000256" key="5">
    <source>
        <dbReference type="ARBA" id="ARBA00023027"/>
    </source>
</evidence>
<keyword evidence="2" id="KW-0479">Metal-binding</keyword>
<dbReference type="InterPro" id="IPR013154">
    <property type="entry name" value="ADH-like_N"/>
</dbReference>
<evidence type="ECO:0000313" key="7">
    <source>
        <dbReference type="EMBL" id="KAK7438630.1"/>
    </source>
</evidence>
<keyword evidence="4" id="KW-0560">Oxidoreductase</keyword>
<gene>
    <name evidence="7" type="primary">ADH1_5</name>
    <name evidence="7" type="ORF">VKT23_017963</name>
</gene>
<dbReference type="EMBL" id="JBANRG010000078">
    <property type="protein sequence ID" value="KAK7438630.1"/>
    <property type="molecule type" value="Genomic_DNA"/>
</dbReference>